<dbReference type="Pfam" id="PF02535">
    <property type="entry name" value="Zip"/>
    <property type="match status" value="1"/>
</dbReference>
<comment type="caution">
    <text evidence="5">The sequence shown here is derived from an EMBL/GenBank/DDBJ whole genome shotgun (WGS) entry which is preliminary data.</text>
</comment>
<keyword evidence="2" id="KW-0812">Transmembrane</keyword>
<dbReference type="Proteomes" id="UP000476820">
    <property type="component" value="Unassembled WGS sequence"/>
</dbReference>
<proteinExistence type="predicted"/>
<gene>
    <name evidence="5" type="primary">zupT</name>
    <name evidence="5" type="ORF">FC774_14585</name>
</gene>
<evidence type="ECO:0000313" key="6">
    <source>
        <dbReference type="Proteomes" id="UP000476820"/>
    </source>
</evidence>
<dbReference type="NCBIfam" id="NF003243">
    <property type="entry name" value="PRK04201.1"/>
    <property type="match status" value="1"/>
</dbReference>
<comment type="subcellular location">
    <subcellularLocation>
        <location evidence="1">Membrane</location>
        <topology evidence="1">Multi-pass membrane protein</topology>
    </subcellularLocation>
</comment>
<dbReference type="InterPro" id="IPR003689">
    <property type="entry name" value="ZIP"/>
</dbReference>
<reference evidence="5 6" key="1">
    <citation type="submission" date="2019-04" db="EMBL/GenBank/DDBJ databases">
        <title>Genome sequencing of Clostridium botulinum Groups I-IV and Clostridium butyricum.</title>
        <authorList>
            <person name="Brunt J."/>
            <person name="Van Vliet A.H.M."/>
            <person name="Stringer S.C."/>
            <person name="Carter A.T."/>
            <person name="Peck M.W."/>
        </authorList>
    </citation>
    <scope>NUCLEOTIDE SEQUENCE [LARGE SCALE GENOMIC DNA]</scope>
    <source>
        <strain evidence="5 6">1605</strain>
    </source>
</reference>
<sequence length="260" mass="28990">MANNAYIALLLSFFAGISTVLGAVVVLFVKKKSDKIITFALGFSSGVMICVSFTDLFPHAEETLIKYYGNIYGVLLTIFYMLSGVIFAMLVDKFVPHEPKNINEHDSNKHLDLFRVGFVSMIAITLHNFPEGIATFMSSYQNITLGMSISLAIAMHNIPEGIAVAMPIYYSTGSKKKAFKYTFYSGLSEPLGALVSFFILKPFINDFILGLIFAFVMGIMLYISFEELIPSSRQYGYNNLSLYSIFLGICIMPITHIFLN</sequence>
<dbReference type="RefSeq" id="WP_017826075.1">
    <property type="nucleotide sequence ID" value="NZ_JACBDC010000001.1"/>
</dbReference>
<dbReference type="GO" id="GO:0016020">
    <property type="term" value="C:membrane"/>
    <property type="evidence" value="ECO:0007669"/>
    <property type="project" value="UniProtKB-SubCell"/>
</dbReference>
<evidence type="ECO:0000256" key="1">
    <source>
        <dbReference type="ARBA" id="ARBA00004141"/>
    </source>
</evidence>
<keyword evidence="3" id="KW-1133">Transmembrane helix</keyword>
<dbReference type="AlphaFoldDB" id="A0A0L9Y5W8"/>
<evidence type="ECO:0000313" key="5">
    <source>
        <dbReference type="EMBL" id="NFF89078.1"/>
    </source>
</evidence>
<evidence type="ECO:0000256" key="2">
    <source>
        <dbReference type="ARBA" id="ARBA00022692"/>
    </source>
</evidence>
<keyword evidence="4" id="KW-0472">Membrane</keyword>
<dbReference type="PANTHER" id="PTHR11040">
    <property type="entry name" value="ZINC/IRON TRANSPORTER"/>
    <property type="match status" value="1"/>
</dbReference>
<accession>A0A0L9Y5W8</accession>
<name>A0A0L9Y5W8_CLOBO</name>
<dbReference type="GO" id="GO:0005385">
    <property type="term" value="F:zinc ion transmembrane transporter activity"/>
    <property type="evidence" value="ECO:0007669"/>
    <property type="project" value="TreeGrafter"/>
</dbReference>
<dbReference type="EMBL" id="SWOV01000049">
    <property type="protein sequence ID" value="NFF89078.1"/>
    <property type="molecule type" value="Genomic_DNA"/>
</dbReference>
<dbReference type="OrthoDB" id="9787346at2"/>
<evidence type="ECO:0000256" key="4">
    <source>
        <dbReference type="ARBA" id="ARBA00023136"/>
    </source>
</evidence>
<organism evidence="5 6">
    <name type="scientific">Clostridium botulinum</name>
    <dbReference type="NCBI Taxonomy" id="1491"/>
    <lineage>
        <taxon>Bacteria</taxon>
        <taxon>Bacillati</taxon>
        <taxon>Bacillota</taxon>
        <taxon>Clostridia</taxon>
        <taxon>Eubacteriales</taxon>
        <taxon>Clostridiaceae</taxon>
        <taxon>Clostridium</taxon>
    </lineage>
</organism>
<evidence type="ECO:0000256" key="3">
    <source>
        <dbReference type="ARBA" id="ARBA00022989"/>
    </source>
</evidence>
<protein>
    <submittedName>
        <fullName evidence="5">Zinc transporter ZupT</fullName>
    </submittedName>
</protein>
<dbReference type="PANTHER" id="PTHR11040:SF205">
    <property type="entry name" value="ZINC TRANSPORTER ZUPT"/>
    <property type="match status" value="1"/>
</dbReference>